<sequence length="244" mass="28359">LSPSFSLQPQQQQDIIDNLRLLFENFDHYISIISALDQYRLIIRLLLNYNELYLSLTQINDDDKRSVFDLTLFMLCYLTWSADDTTENFGQIDNLSIQLTSTSVWLKKYWLSRHLGCALFASSNALESINFTNETDNSMIQNDVSEEYLREIRSTAFNYQQPKYSSTDYLTKTITLLASIPSLVSDDSKQKLIDLLQYNTQVCYGTLIHILLWLFANYQLATDVERIWIKDVINSVGTYTISFL</sequence>
<organism evidence="1 3">
    <name type="scientific">Didymodactylos carnosus</name>
    <dbReference type="NCBI Taxonomy" id="1234261"/>
    <lineage>
        <taxon>Eukaryota</taxon>
        <taxon>Metazoa</taxon>
        <taxon>Spiralia</taxon>
        <taxon>Gnathifera</taxon>
        <taxon>Rotifera</taxon>
        <taxon>Eurotatoria</taxon>
        <taxon>Bdelloidea</taxon>
        <taxon>Philodinida</taxon>
        <taxon>Philodinidae</taxon>
        <taxon>Didymodactylos</taxon>
    </lineage>
</organism>
<protein>
    <submittedName>
        <fullName evidence="1">Uncharacterized protein</fullName>
    </submittedName>
</protein>
<proteinExistence type="predicted"/>
<dbReference type="Proteomes" id="UP000682733">
    <property type="component" value="Unassembled WGS sequence"/>
</dbReference>
<dbReference type="Proteomes" id="UP000677228">
    <property type="component" value="Unassembled WGS sequence"/>
</dbReference>
<dbReference type="AlphaFoldDB" id="A0A8S2G0J8"/>
<dbReference type="EMBL" id="CAJNOK010048826">
    <property type="protein sequence ID" value="CAF1593637.1"/>
    <property type="molecule type" value="Genomic_DNA"/>
</dbReference>
<evidence type="ECO:0000313" key="3">
    <source>
        <dbReference type="Proteomes" id="UP000677228"/>
    </source>
</evidence>
<gene>
    <name evidence="1" type="ORF">OVA965_LOCUS41682</name>
    <name evidence="2" type="ORF">TMI583_LOCUS43390</name>
</gene>
<accession>A0A8S2G0J8</accession>
<feature type="non-terminal residue" evidence="1">
    <location>
        <position position="1"/>
    </location>
</feature>
<comment type="caution">
    <text evidence="1">The sequence shown here is derived from an EMBL/GenBank/DDBJ whole genome shotgun (WGS) entry which is preliminary data.</text>
</comment>
<dbReference type="EMBL" id="CAJOBA010072311">
    <property type="protein sequence ID" value="CAF4398509.1"/>
    <property type="molecule type" value="Genomic_DNA"/>
</dbReference>
<evidence type="ECO:0000313" key="2">
    <source>
        <dbReference type="EMBL" id="CAF4398509.1"/>
    </source>
</evidence>
<evidence type="ECO:0000313" key="1">
    <source>
        <dbReference type="EMBL" id="CAF1593637.1"/>
    </source>
</evidence>
<name>A0A8S2G0J8_9BILA</name>
<reference evidence="1" key="1">
    <citation type="submission" date="2021-02" db="EMBL/GenBank/DDBJ databases">
        <authorList>
            <person name="Nowell W R."/>
        </authorList>
    </citation>
    <scope>NUCLEOTIDE SEQUENCE</scope>
</reference>